<dbReference type="InterPro" id="IPR000834">
    <property type="entry name" value="Peptidase_M14"/>
</dbReference>
<organism evidence="17 18">
    <name type="scientific">Melipona bicolor</name>
    <dbReference type="NCBI Taxonomy" id="60889"/>
    <lineage>
        <taxon>Eukaryota</taxon>
        <taxon>Metazoa</taxon>
        <taxon>Ecdysozoa</taxon>
        <taxon>Arthropoda</taxon>
        <taxon>Hexapoda</taxon>
        <taxon>Insecta</taxon>
        <taxon>Pterygota</taxon>
        <taxon>Neoptera</taxon>
        <taxon>Endopterygota</taxon>
        <taxon>Hymenoptera</taxon>
        <taxon>Apocrita</taxon>
        <taxon>Aculeata</taxon>
        <taxon>Apoidea</taxon>
        <taxon>Anthophila</taxon>
        <taxon>Apidae</taxon>
        <taxon>Melipona</taxon>
    </lineage>
</organism>
<evidence type="ECO:0000259" key="16">
    <source>
        <dbReference type="PROSITE" id="PS52035"/>
    </source>
</evidence>
<dbReference type="Pfam" id="PF00246">
    <property type="entry name" value="Peptidase_M14"/>
    <property type="match status" value="1"/>
</dbReference>
<dbReference type="PANTHER" id="PTHR11705">
    <property type="entry name" value="PROTEASE FAMILY M14 CARBOXYPEPTIDASE A,B"/>
    <property type="match status" value="1"/>
</dbReference>
<dbReference type="GO" id="GO:0008270">
    <property type="term" value="F:zinc ion binding"/>
    <property type="evidence" value="ECO:0007669"/>
    <property type="project" value="InterPro"/>
</dbReference>
<dbReference type="PANTHER" id="PTHR11705:SF153">
    <property type="entry name" value="ZINC CARBOXYPEPTIDASE A 1-LIKE PROTEIN"/>
    <property type="match status" value="1"/>
</dbReference>
<evidence type="ECO:0000256" key="12">
    <source>
        <dbReference type="ARBA" id="ARBA00023157"/>
    </source>
</evidence>
<name>A0AA40KI27_9HYME</name>
<evidence type="ECO:0000256" key="10">
    <source>
        <dbReference type="ARBA" id="ARBA00022833"/>
    </source>
</evidence>
<evidence type="ECO:0000256" key="3">
    <source>
        <dbReference type="ARBA" id="ARBA00005988"/>
    </source>
</evidence>
<reference evidence="17" key="1">
    <citation type="submission" date="2021-10" db="EMBL/GenBank/DDBJ databases">
        <title>Melipona bicolor Genome sequencing and assembly.</title>
        <authorList>
            <person name="Araujo N.S."/>
            <person name="Arias M.C."/>
        </authorList>
    </citation>
    <scope>NUCLEOTIDE SEQUENCE</scope>
    <source>
        <strain evidence="17">USP_2M_L1-L4_2017</strain>
        <tissue evidence="17">Whole body</tissue>
    </source>
</reference>
<evidence type="ECO:0000256" key="9">
    <source>
        <dbReference type="ARBA" id="ARBA00022801"/>
    </source>
</evidence>
<evidence type="ECO:0000313" key="18">
    <source>
        <dbReference type="Proteomes" id="UP001177670"/>
    </source>
</evidence>
<evidence type="ECO:0000256" key="13">
    <source>
        <dbReference type="ARBA" id="ARBA00057299"/>
    </source>
</evidence>
<evidence type="ECO:0000256" key="2">
    <source>
        <dbReference type="ARBA" id="ARBA00004613"/>
    </source>
</evidence>
<dbReference type="InterPro" id="IPR003146">
    <property type="entry name" value="M14A_act_pep"/>
</dbReference>
<protein>
    <recommendedName>
        <fullName evidence="16">Peptidase M14 domain-containing protein</fullName>
    </recommendedName>
</protein>
<dbReference type="PRINTS" id="PR00765">
    <property type="entry name" value="CRBOXYPTASEA"/>
</dbReference>
<sequence>MESSCTMQAVFLHLLLLFGNIDATDDERKRYDGYRLYKVFVPDDESLELLTNMQDDDGYHLWLRPMINGTADVMISPARIQEFMQKVNTTKLEPELMMDNVQKYIDDENPRGNVRGAFDWLGYHRLNTIYSWLDSLVTQHPEIVKPIIGGSSYEGRRIKGVKLSYKEGNPGIFIEGGIHAREWISPAVVTYILNELILSDDSRVRYMAESYDWYIFPVFNPDGYEYTHTTNRLWRKTRRPTGRGCYGADPNRNWNFHWAEGGVSRNPCSEIYPGDKPFSETETRTMSQYIDSIQTKIFSYVAFHSYSQLLLIPYGHSNKRVSNYDDLFQIGNYSINALSQRYGTRYKVGNIVDIIYVASGGSMDWVRGTYNIPVTYTYELRDKGRYGFILPASQIIPTAKETLDSLVAMFEQAAKLGYGSSMTAQFRL</sequence>
<keyword evidence="9" id="KW-0378">Hydrolase</keyword>
<comment type="caution">
    <text evidence="17">The sequence shown here is derived from an EMBL/GenBank/DDBJ whole genome shotgun (WGS) entry which is preliminary data.</text>
</comment>
<comment type="function">
    <text evidence="13">Involved in the digestion of the blood meal.</text>
</comment>
<dbReference type="Pfam" id="PF02244">
    <property type="entry name" value="Propep_M14"/>
    <property type="match status" value="1"/>
</dbReference>
<dbReference type="Proteomes" id="UP001177670">
    <property type="component" value="Unassembled WGS sequence"/>
</dbReference>
<evidence type="ECO:0000256" key="11">
    <source>
        <dbReference type="ARBA" id="ARBA00023049"/>
    </source>
</evidence>
<comment type="similarity">
    <text evidence="3 14">Belongs to the peptidase M14 family.</text>
</comment>
<proteinExistence type="inferred from homology"/>
<feature type="active site" description="Proton donor/acceptor" evidence="14">
    <location>
        <position position="379"/>
    </location>
</feature>
<dbReference type="GO" id="GO:0005615">
    <property type="term" value="C:extracellular space"/>
    <property type="evidence" value="ECO:0007669"/>
    <property type="project" value="TreeGrafter"/>
</dbReference>
<evidence type="ECO:0000256" key="4">
    <source>
        <dbReference type="ARBA" id="ARBA00022525"/>
    </source>
</evidence>
<dbReference type="SUPFAM" id="SSF54897">
    <property type="entry name" value="Protease propeptides/inhibitors"/>
    <property type="match status" value="1"/>
</dbReference>
<evidence type="ECO:0000256" key="6">
    <source>
        <dbReference type="ARBA" id="ARBA00022670"/>
    </source>
</evidence>
<keyword evidence="10" id="KW-0862">Zinc</keyword>
<evidence type="ECO:0000256" key="15">
    <source>
        <dbReference type="SAM" id="SignalP"/>
    </source>
</evidence>
<dbReference type="InterPro" id="IPR057246">
    <property type="entry name" value="CARBOXYPEPT_ZN_1"/>
</dbReference>
<gene>
    <name evidence="17" type="ORF">K0M31_010453</name>
</gene>
<comment type="subcellular location">
    <subcellularLocation>
        <location evidence="2">Secreted</location>
    </subcellularLocation>
</comment>
<keyword evidence="12" id="KW-1015">Disulfide bond</keyword>
<accession>A0AA40KI27</accession>
<keyword evidence="6" id="KW-0645">Protease</keyword>
<dbReference type="InterPro" id="IPR036990">
    <property type="entry name" value="M14A-like_propep"/>
</dbReference>
<keyword evidence="11" id="KW-0482">Metalloprotease</keyword>
<dbReference type="Gene3D" id="3.30.70.340">
    <property type="entry name" value="Metallocarboxypeptidase-like"/>
    <property type="match status" value="1"/>
</dbReference>
<feature type="chain" id="PRO_5041333745" description="Peptidase M14 domain-containing protein" evidence="15">
    <location>
        <begin position="24"/>
        <end position="428"/>
    </location>
</feature>
<dbReference type="FunFam" id="3.40.630.10:FF:000040">
    <property type="entry name" value="zinc carboxypeptidase"/>
    <property type="match status" value="1"/>
</dbReference>
<keyword evidence="8 15" id="KW-0732">Signal</keyword>
<dbReference type="PROSITE" id="PS00133">
    <property type="entry name" value="CARBOXYPEPT_ZN_2"/>
    <property type="match status" value="1"/>
</dbReference>
<keyword evidence="7" id="KW-0479">Metal-binding</keyword>
<dbReference type="CDD" id="cd03860">
    <property type="entry name" value="M14_CP_A-B_like"/>
    <property type="match status" value="1"/>
</dbReference>
<evidence type="ECO:0000256" key="5">
    <source>
        <dbReference type="ARBA" id="ARBA00022645"/>
    </source>
</evidence>
<dbReference type="AlphaFoldDB" id="A0AA40KI27"/>
<evidence type="ECO:0000256" key="8">
    <source>
        <dbReference type="ARBA" id="ARBA00022729"/>
    </source>
</evidence>
<keyword evidence="18" id="KW-1185">Reference proteome</keyword>
<dbReference type="SMART" id="SM00631">
    <property type="entry name" value="Zn_pept"/>
    <property type="match status" value="1"/>
</dbReference>
<keyword evidence="5" id="KW-0121">Carboxypeptidase</keyword>
<feature type="signal peptide" evidence="15">
    <location>
        <begin position="1"/>
        <end position="23"/>
    </location>
</feature>
<evidence type="ECO:0000256" key="1">
    <source>
        <dbReference type="ARBA" id="ARBA00001947"/>
    </source>
</evidence>
<keyword evidence="4" id="KW-0964">Secreted</keyword>
<evidence type="ECO:0000256" key="7">
    <source>
        <dbReference type="ARBA" id="ARBA00022723"/>
    </source>
</evidence>
<dbReference type="EMBL" id="JAHYIQ010000027">
    <property type="protein sequence ID" value="KAK1121144.1"/>
    <property type="molecule type" value="Genomic_DNA"/>
</dbReference>
<dbReference type="Gene3D" id="3.40.630.10">
    <property type="entry name" value="Zn peptidases"/>
    <property type="match status" value="1"/>
</dbReference>
<comment type="cofactor">
    <cofactor evidence="1">
        <name>Zn(2+)</name>
        <dbReference type="ChEBI" id="CHEBI:29105"/>
    </cofactor>
</comment>
<evidence type="ECO:0000256" key="14">
    <source>
        <dbReference type="PROSITE-ProRule" id="PRU01379"/>
    </source>
</evidence>
<dbReference type="PROSITE" id="PS00132">
    <property type="entry name" value="CARBOXYPEPT_ZN_1"/>
    <property type="match status" value="1"/>
</dbReference>
<dbReference type="GO" id="GO:0006508">
    <property type="term" value="P:proteolysis"/>
    <property type="evidence" value="ECO:0007669"/>
    <property type="project" value="UniProtKB-KW"/>
</dbReference>
<feature type="domain" description="Peptidase M14" evidence="16">
    <location>
        <begin position="122"/>
        <end position="413"/>
    </location>
</feature>
<dbReference type="SUPFAM" id="SSF53187">
    <property type="entry name" value="Zn-dependent exopeptidases"/>
    <property type="match status" value="1"/>
</dbReference>
<dbReference type="PROSITE" id="PS52035">
    <property type="entry name" value="PEPTIDASE_M14"/>
    <property type="match status" value="1"/>
</dbReference>
<dbReference type="InterPro" id="IPR057247">
    <property type="entry name" value="CARBOXYPEPT_ZN_2"/>
</dbReference>
<dbReference type="GO" id="GO:0004181">
    <property type="term" value="F:metallocarboxypeptidase activity"/>
    <property type="evidence" value="ECO:0007669"/>
    <property type="project" value="InterPro"/>
</dbReference>
<evidence type="ECO:0000313" key="17">
    <source>
        <dbReference type="EMBL" id="KAK1121144.1"/>
    </source>
</evidence>